<organism evidence="2 3">
    <name type="scientific">Psychroflexus salis</name>
    <dbReference type="NCBI Taxonomy" id="1526574"/>
    <lineage>
        <taxon>Bacteria</taxon>
        <taxon>Pseudomonadati</taxon>
        <taxon>Bacteroidota</taxon>
        <taxon>Flavobacteriia</taxon>
        <taxon>Flavobacteriales</taxon>
        <taxon>Flavobacteriaceae</taxon>
        <taxon>Psychroflexus</taxon>
    </lineage>
</organism>
<gene>
    <name evidence="2" type="primary">yeeC</name>
    <name evidence="2" type="ORF">GCM10010831_08300</name>
</gene>
<dbReference type="AlphaFoldDB" id="A0A917E6G3"/>
<protein>
    <recommendedName>
        <fullName evidence="1">Bacteriophage T5 Orf172 DNA-binding domain-containing protein</fullName>
    </recommendedName>
</protein>
<evidence type="ECO:0000313" key="3">
    <source>
        <dbReference type="Proteomes" id="UP000599688"/>
    </source>
</evidence>
<comment type="caution">
    <text evidence="2">The sequence shown here is derived from an EMBL/GenBank/DDBJ whole genome shotgun (WGS) entry which is preliminary data.</text>
</comment>
<reference evidence="2 3" key="1">
    <citation type="journal article" date="2014" name="Int. J. Syst. Evol. Microbiol.">
        <title>Complete genome sequence of Corynebacterium casei LMG S-19264T (=DSM 44701T), isolated from a smear-ripened cheese.</title>
        <authorList>
            <consortium name="US DOE Joint Genome Institute (JGI-PGF)"/>
            <person name="Walter F."/>
            <person name="Albersmeier A."/>
            <person name="Kalinowski J."/>
            <person name="Ruckert C."/>
        </authorList>
    </citation>
    <scope>NUCLEOTIDE SEQUENCE [LARGE SCALE GENOMIC DNA]</scope>
    <source>
        <strain evidence="2 3">CGMCC 1.12925</strain>
    </source>
</reference>
<evidence type="ECO:0000313" key="2">
    <source>
        <dbReference type="EMBL" id="GGE09071.1"/>
    </source>
</evidence>
<keyword evidence="3" id="KW-1185">Reference proteome</keyword>
<dbReference type="Pfam" id="PF10544">
    <property type="entry name" value="T5orf172"/>
    <property type="match status" value="1"/>
</dbReference>
<accession>A0A917E6G3</accession>
<dbReference type="InterPro" id="IPR018306">
    <property type="entry name" value="Phage_T5_Orf172_DNA-bd"/>
</dbReference>
<sequence length="402" mass="47034">MPKKKLSIDDIFEDDDLGILDENNNTSSQVKTSDTRLLESFEEVNAFIDEHNREPEQGNGITEMRLYMRLKGFRENDKKKFQLKDADRHNLLFEPKKPESIDDILNDDLGILDEDDVDESIFDFKHTPKEKKEADFVAQRKPMSDSEFEKYDKLFKKVHKELKLGLRSLKPFKNVEKNLIEGKFYILDGVMLYLEVGDISEAVREFGERTRKDVRTRTVFDNGTYSNMFYRSLGKQLYKGGRIVTDLEKDSEKELFTNAEQLDAEDQETGWIYVLKSKSNHPEISKIKNLYKIGFSTVPVQKRLINASKEATYLNADVELISSFKCVNVNTQKFENLIHRFFKPAQLQIDIYDKNNNRITPREWFVVPYDIIERAIGLFISGEIVNYYYDLENEMIVNLSAK</sequence>
<proteinExistence type="predicted"/>
<name>A0A917E6G3_9FLAO</name>
<dbReference type="RefSeq" id="WP_188405544.1">
    <property type="nucleotide sequence ID" value="NZ_BMGL01000004.1"/>
</dbReference>
<dbReference type="EMBL" id="BMGL01000004">
    <property type="protein sequence ID" value="GGE09071.1"/>
    <property type="molecule type" value="Genomic_DNA"/>
</dbReference>
<dbReference type="SMART" id="SM00974">
    <property type="entry name" value="T5orf172"/>
    <property type="match status" value="1"/>
</dbReference>
<feature type="domain" description="Bacteriophage T5 Orf172 DNA-binding" evidence="1">
    <location>
        <begin position="285"/>
        <end position="379"/>
    </location>
</feature>
<dbReference type="Proteomes" id="UP000599688">
    <property type="component" value="Unassembled WGS sequence"/>
</dbReference>
<evidence type="ECO:0000259" key="1">
    <source>
        <dbReference type="SMART" id="SM00974"/>
    </source>
</evidence>